<feature type="coiled-coil region" evidence="1">
    <location>
        <begin position="82"/>
        <end position="109"/>
    </location>
</feature>
<dbReference type="RefSeq" id="XP_043139327.1">
    <property type="nucleotide sequence ID" value="XM_043281893.1"/>
</dbReference>
<feature type="region of interest" description="Disordered" evidence="2">
    <location>
        <begin position="28"/>
        <end position="50"/>
    </location>
</feature>
<keyword evidence="5" id="KW-1185">Reference proteome</keyword>
<keyword evidence="3" id="KW-0812">Transmembrane</keyword>
<sequence length="111" mass="12709">MLTRISSTARYICPFRILQQLSTRRTLSTTLPRNNASPPPSAPKENSSYRDGMSRYKTFVSPFAKVFLGAIFTYQVIYWTWLKLETDEIKVEKTKVAALEKKARELTSAAK</sequence>
<reference evidence="4" key="1">
    <citation type="submission" date="2021-01" db="EMBL/GenBank/DDBJ databases">
        <authorList>
            <consortium name="Aspergillus chevalieri M1 genome sequencing consortium"/>
            <person name="Kazuki M."/>
            <person name="Futagami T."/>
        </authorList>
    </citation>
    <scope>NUCLEOTIDE SEQUENCE</scope>
    <source>
        <strain evidence="4">M1</strain>
    </source>
</reference>
<organism evidence="4 5">
    <name type="scientific">Aspergillus chevalieri</name>
    <name type="common">Eurotium chevalieri</name>
    <dbReference type="NCBI Taxonomy" id="182096"/>
    <lineage>
        <taxon>Eukaryota</taxon>
        <taxon>Fungi</taxon>
        <taxon>Dikarya</taxon>
        <taxon>Ascomycota</taxon>
        <taxon>Pezizomycotina</taxon>
        <taxon>Eurotiomycetes</taxon>
        <taxon>Eurotiomycetidae</taxon>
        <taxon>Eurotiales</taxon>
        <taxon>Aspergillaceae</taxon>
        <taxon>Aspergillus</taxon>
        <taxon>Aspergillus subgen. Aspergillus</taxon>
    </lineage>
</organism>
<keyword evidence="3" id="KW-0472">Membrane</keyword>
<dbReference type="Proteomes" id="UP000637239">
    <property type="component" value="Chromosome 6"/>
</dbReference>
<proteinExistence type="predicted"/>
<keyword evidence="1" id="KW-0175">Coiled coil</keyword>
<dbReference type="EMBL" id="AP024421">
    <property type="protein sequence ID" value="BCR90805.1"/>
    <property type="molecule type" value="Genomic_DNA"/>
</dbReference>
<feature type="transmembrane region" description="Helical" evidence="3">
    <location>
        <begin position="63"/>
        <end position="81"/>
    </location>
</feature>
<dbReference type="KEGG" id="ache:ACHE_60691A"/>
<reference evidence="4" key="2">
    <citation type="submission" date="2021-02" db="EMBL/GenBank/DDBJ databases">
        <title>Aspergillus chevalieri M1 genome sequence.</title>
        <authorList>
            <person name="Kadooka C."/>
            <person name="Mori K."/>
            <person name="Futagami T."/>
        </authorList>
    </citation>
    <scope>NUCLEOTIDE SEQUENCE</scope>
    <source>
        <strain evidence="4">M1</strain>
    </source>
</reference>
<evidence type="ECO:0000256" key="1">
    <source>
        <dbReference type="SAM" id="Coils"/>
    </source>
</evidence>
<dbReference type="GeneID" id="66985163"/>
<protein>
    <submittedName>
        <fullName evidence="4">Uncharacterized protein</fullName>
    </submittedName>
</protein>
<dbReference type="AlphaFoldDB" id="A0A7R7VU73"/>
<keyword evidence="3" id="KW-1133">Transmembrane helix</keyword>
<evidence type="ECO:0000313" key="4">
    <source>
        <dbReference type="EMBL" id="BCR90805.1"/>
    </source>
</evidence>
<accession>A0A7R7VU73</accession>
<name>A0A7R7VU73_ASPCH</name>
<evidence type="ECO:0000313" key="5">
    <source>
        <dbReference type="Proteomes" id="UP000637239"/>
    </source>
</evidence>
<gene>
    <name evidence="4" type="ORF">ACHE_60691A</name>
</gene>
<evidence type="ECO:0000256" key="2">
    <source>
        <dbReference type="SAM" id="MobiDB-lite"/>
    </source>
</evidence>
<evidence type="ECO:0000256" key="3">
    <source>
        <dbReference type="SAM" id="Phobius"/>
    </source>
</evidence>